<organism evidence="9 10">
    <name type="scientific">Triparma retinervis</name>
    <dbReference type="NCBI Taxonomy" id="2557542"/>
    <lineage>
        <taxon>Eukaryota</taxon>
        <taxon>Sar</taxon>
        <taxon>Stramenopiles</taxon>
        <taxon>Ochrophyta</taxon>
        <taxon>Bolidophyceae</taxon>
        <taxon>Parmales</taxon>
        <taxon>Triparmaceae</taxon>
        <taxon>Triparma</taxon>
    </lineage>
</organism>
<evidence type="ECO:0000256" key="7">
    <source>
        <dbReference type="ARBA" id="ARBA00023212"/>
    </source>
</evidence>
<dbReference type="EMBL" id="BRXZ01004025">
    <property type="protein sequence ID" value="GMH66945.1"/>
    <property type="molecule type" value="Genomic_DNA"/>
</dbReference>
<feature type="non-terminal residue" evidence="9">
    <location>
        <position position="1"/>
    </location>
</feature>
<dbReference type="SUPFAM" id="SSF82171">
    <property type="entry name" value="DPP6 N-terminal domain-like"/>
    <property type="match status" value="1"/>
</dbReference>
<name>A0A9W7ABJ0_9STRA</name>
<dbReference type="OrthoDB" id="535167at2759"/>
<keyword evidence="6" id="KW-0175">Coiled coil</keyword>
<dbReference type="PANTHER" id="PTHR14885">
    <property type="entry name" value="CILIA- AND FLAGELLA-ASSOCIATED PROTEIN 43-RELATED"/>
    <property type="match status" value="1"/>
</dbReference>
<evidence type="ECO:0000256" key="2">
    <source>
        <dbReference type="ARBA" id="ARBA00004245"/>
    </source>
</evidence>
<comment type="subcellular location">
    <subcellularLocation>
        <location evidence="1">Cell projection</location>
        <location evidence="1">Cilium</location>
    </subcellularLocation>
    <subcellularLocation>
        <location evidence="2">Cytoplasm</location>
        <location evidence="2">Cytoskeleton</location>
    </subcellularLocation>
</comment>
<keyword evidence="10" id="KW-1185">Reference proteome</keyword>
<evidence type="ECO:0000256" key="8">
    <source>
        <dbReference type="ARBA" id="ARBA00023273"/>
    </source>
</evidence>
<keyword evidence="3" id="KW-0963">Cytoplasm</keyword>
<evidence type="ECO:0000256" key="1">
    <source>
        <dbReference type="ARBA" id="ARBA00004138"/>
    </source>
</evidence>
<dbReference type="AlphaFoldDB" id="A0A9W7ABJ0"/>
<accession>A0A9W7ABJ0</accession>
<keyword evidence="4" id="KW-0853">WD repeat</keyword>
<evidence type="ECO:0000256" key="4">
    <source>
        <dbReference type="ARBA" id="ARBA00022574"/>
    </source>
</evidence>
<evidence type="ECO:0000256" key="5">
    <source>
        <dbReference type="ARBA" id="ARBA00022737"/>
    </source>
</evidence>
<sequence length="130" mass="14198">VEFITDTKALTSSGNALIVSDLLSPSSDAPDDFLFSNTGRGVSAFAYSLKYKRLAYSGRRLNPNIDIVKWPGEGEAVCTIEGGTEIEYADMSFSRCGSLLAAVGGVPDLKLMIWRIEKEDKIERKAEESK</sequence>
<evidence type="ECO:0000313" key="10">
    <source>
        <dbReference type="Proteomes" id="UP001165082"/>
    </source>
</evidence>
<dbReference type="PANTHER" id="PTHR14885:SF1">
    <property type="entry name" value="CILIA- AND FLAGELLA-ASSOCIATED PROTEIN 43"/>
    <property type="match status" value="1"/>
</dbReference>
<evidence type="ECO:0000256" key="6">
    <source>
        <dbReference type="ARBA" id="ARBA00023054"/>
    </source>
</evidence>
<dbReference type="GO" id="GO:0060271">
    <property type="term" value="P:cilium assembly"/>
    <property type="evidence" value="ECO:0007669"/>
    <property type="project" value="TreeGrafter"/>
</dbReference>
<evidence type="ECO:0000256" key="3">
    <source>
        <dbReference type="ARBA" id="ARBA00022490"/>
    </source>
</evidence>
<proteinExistence type="predicted"/>
<comment type="caution">
    <text evidence="9">The sequence shown here is derived from an EMBL/GenBank/DDBJ whole genome shotgun (WGS) entry which is preliminary data.</text>
</comment>
<protein>
    <submittedName>
        <fullName evidence="9">Uncharacterized protein</fullName>
    </submittedName>
</protein>
<keyword evidence="8" id="KW-0966">Cell projection</keyword>
<keyword evidence="5" id="KW-0677">Repeat</keyword>
<gene>
    <name evidence="9" type="ORF">TrRE_jg1783</name>
</gene>
<keyword evidence="7" id="KW-0206">Cytoskeleton</keyword>
<reference evidence="9" key="1">
    <citation type="submission" date="2022-07" db="EMBL/GenBank/DDBJ databases">
        <title>Genome analysis of Parmales, a sister group of diatoms, reveals the evolutionary specialization of diatoms from phago-mixotrophs to photoautotrophs.</title>
        <authorList>
            <person name="Ban H."/>
            <person name="Sato S."/>
            <person name="Yoshikawa S."/>
            <person name="Kazumasa Y."/>
            <person name="Nakamura Y."/>
            <person name="Ichinomiya M."/>
            <person name="Saitoh K."/>
            <person name="Sato N."/>
            <person name="Blanc-Mathieu R."/>
            <person name="Endo H."/>
            <person name="Kuwata A."/>
            <person name="Ogata H."/>
        </authorList>
    </citation>
    <scope>NUCLEOTIDE SEQUENCE</scope>
</reference>
<dbReference type="GO" id="GO:0005930">
    <property type="term" value="C:axoneme"/>
    <property type="evidence" value="ECO:0007669"/>
    <property type="project" value="TreeGrafter"/>
</dbReference>
<dbReference type="Proteomes" id="UP001165082">
    <property type="component" value="Unassembled WGS sequence"/>
</dbReference>
<feature type="non-terminal residue" evidence="9">
    <location>
        <position position="130"/>
    </location>
</feature>
<evidence type="ECO:0000313" key="9">
    <source>
        <dbReference type="EMBL" id="GMH66945.1"/>
    </source>
</evidence>